<protein>
    <submittedName>
        <fullName evidence="1">Uncharacterized protein</fullName>
    </submittedName>
</protein>
<gene>
    <name evidence="1" type="ORF">NAES01612_LOCUS10643</name>
</gene>
<accession>A0A7S4KS76</accession>
<reference evidence="1" key="1">
    <citation type="submission" date="2021-01" db="EMBL/GenBank/DDBJ databases">
        <authorList>
            <person name="Corre E."/>
            <person name="Pelletier E."/>
            <person name="Niang G."/>
            <person name="Scheremetjew M."/>
            <person name="Finn R."/>
            <person name="Kale V."/>
            <person name="Holt S."/>
            <person name="Cochrane G."/>
            <person name="Meng A."/>
            <person name="Brown T."/>
            <person name="Cohen L."/>
        </authorList>
    </citation>
    <scope>NUCLEOTIDE SEQUENCE</scope>
    <source>
        <strain evidence="1">SoJaBio B1-5/56/2</strain>
    </source>
</reference>
<dbReference type="AlphaFoldDB" id="A0A7S4KS76"/>
<evidence type="ECO:0000313" key="1">
    <source>
        <dbReference type="EMBL" id="CAE2303932.1"/>
    </source>
</evidence>
<dbReference type="EMBL" id="HBKR01016077">
    <property type="protein sequence ID" value="CAE2303932.1"/>
    <property type="molecule type" value="Transcribed_RNA"/>
</dbReference>
<proteinExistence type="predicted"/>
<name>A0A7S4KS76_9EUKA</name>
<organism evidence="1">
    <name type="scientific">Paramoeba aestuarina</name>
    <dbReference type="NCBI Taxonomy" id="180227"/>
    <lineage>
        <taxon>Eukaryota</taxon>
        <taxon>Amoebozoa</taxon>
        <taxon>Discosea</taxon>
        <taxon>Flabellinia</taxon>
        <taxon>Dactylopodida</taxon>
        <taxon>Paramoebidae</taxon>
        <taxon>Paramoeba</taxon>
    </lineage>
</organism>
<sequence>MAIRAAFVSAFVSSFRRNPQHLRFASSGTVVVDDNNTQLEEGKPRQTQIKWSDYRSKNEANFEREETQDEIVKLGMLEMKMLETFGSPHGITQSMAPYLRMIEHSGKKAPFTLSDETERDLIHGLDKIKPKENYTDYKELVEDFLDRVIGVERGAGWEFEDTVGKQNEIMDMAETLILAKGAKAVSDLLKEGDMDAKLRRSIQELVNLKDDATFHSSLFNAPTKLFLRPTLKAQHQFMNRIYKACLEYGDSREVAKEKAVASNYVNMGSDWVRRSVEIDWERKCITMQVAVFNDDHKIVTDLDLTPDRRLHMGPLGMLSPCDRAIGNRVCNTIAHDPESISFLKYKHQNAIMPVFARQCILKNTFEFPMRGEWWNVFRRSEWPTSYVHRIVGRVEDSVPAAETLEV</sequence>